<dbReference type="PANTHER" id="PTHR30521:SF0">
    <property type="entry name" value="DYP-TYPE PEROXIDASE FAMILY PROTEIN"/>
    <property type="match status" value="1"/>
</dbReference>
<keyword evidence="5" id="KW-0408">Iron</keyword>
<evidence type="ECO:0000256" key="3">
    <source>
        <dbReference type="ARBA" id="ARBA00022723"/>
    </source>
</evidence>
<evidence type="ECO:0000256" key="4">
    <source>
        <dbReference type="ARBA" id="ARBA00023002"/>
    </source>
</evidence>
<dbReference type="RefSeq" id="WP_395813232.1">
    <property type="nucleotide sequence ID" value="NZ_CP043494.1"/>
</dbReference>
<keyword evidence="2" id="KW-0575">Peroxidase</keyword>
<keyword evidence="4" id="KW-0560">Oxidoreductase</keyword>
<dbReference type="PANTHER" id="PTHR30521">
    <property type="entry name" value="DEFERROCHELATASE/PEROXIDASE"/>
    <property type="match status" value="1"/>
</dbReference>
<dbReference type="SUPFAM" id="SSF54909">
    <property type="entry name" value="Dimeric alpha+beta barrel"/>
    <property type="match status" value="1"/>
</dbReference>
<evidence type="ECO:0000313" key="8">
    <source>
        <dbReference type="Proteomes" id="UP001611383"/>
    </source>
</evidence>
<accession>A0ABY9WJC5</accession>
<dbReference type="InterPro" id="IPR048328">
    <property type="entry name" value="Dyp_perox_C"/>
</dbReference>
<dbReference type="Pfam" id="PF20628">
    <property type="entry name" value="Dyp_perox_C"/>
    <property type="match status" value="1"/>
</dbReference>
<protein>
    <recommendedName>
        <fullName evidence="6">Dyp-type peroxidase C-terminal domain-containing protein</fullName>
    </recommendedName>
</protein>
<dbReference type="PROSITE" id="PS51404">
    <property type="entry name" value="DYP_PEROXIDASE"/>
    <property type="match status" value="1"/>
</dbReference>
<gene>
    <name evidence="7" type="ORF">F0U60_01755</name>
</gene>
<dbReference type="InterPro" id="IPR011008">
    <property type="entry name" value="Dimeric_a/b-barrel"/>
</dbReference>
<evidence type="ECO:0000313" key="7">
    <source>
        <dbReference type="EMBL" id="WNG42957.1"/>
    </source>
</evidence>
<evidence type="ECO:0000256" key="1">
    <source>
        <dbReference type="ARBA" id="ARBA00001970"/>
    </source>
</evidence>
<sequence length="301" mass="32701">MMPQEGIFHSPGAFSGVAVLRLTRNAALPQLREVVSSIHEELSTTQGLRLVLGLEPALLPEAPTSPVLLPREGPTARFPSSQAHVLVQVSANERELLLFALRRVLALSKGVLYLEEELLGGRIGEGREPFGFRDGLARPTRDQVRRTALVPSGPLAGASWLLYLRFQQNLDLFSRLKPQAQERVVGRTREGELVVDAPAEAHIHRARASGAGENQLLIRRGFPFRHAGEEGLAFLAAAADPDSYRRSLDALLGTDGQTPDALLRYATAVGGGLYLAPPRGWFHCSALQERRPSHEGIGTGL</sequence>
<comment type="cofactor">
    <cofactor evidence="1">
        <name>heme b</name>
        <dbReference type="ChEBI" id="CHEBI:60344"/>
    </cofactor>
</comment>
<evidence type="ECO:0000256" key="5">
    <source>
        <dbReference type="ARBA" id="ARBA00023004"/>
    </source>
</evidence>
<organism evidence="7 8">
    <name type="scientific">Archangium minus</name>
    <dbReference type="NCBI Taxonomy" id="83450"/>
    <lineage>
        <taxon>Bacteria</taxon>
        <taxon>Pseudomonadati</taxon>
        <taxon>Myxococcota</taxon>
        <taxon>Myxococcia</taxon>
        <taxon>Myxococcales</taxon>
        <taxon>Cystobacterineae</taxon>
        <taxon>Archangiaceae</taxon>
        <taxon>Archangium</taxon>
    </lineage>
</organism>
<evidence type="ECO:0000259" key="6">
    <source>
        <dbReference type="Pfam" id="PF20628"/>
    </source>
</evidence>
<name>A0ABY9WJC5_9BACT</name>
<evidence type="ECO:0000256" key="2">
    <source>
        <dbReference type="ARBA" id="ARBA00022559"/>
    </source>
</evidence>
<proteinExistence type="predicted"/>
<dbReference type="EMBL" id="CP043494">
    <property type="protein sequence ID" value="WNG42957.1"/>
    <property type="molecule type" value="Genomic_DNA"/>
</dbReference>
<reference evidence="7 8" key="1">
    <citation type="submission" date="2019-08" db="EMBL/GenBank/DDBJ databases">
        <title>Archangium and Cystobacter genomes.</title>
        <authorList>
            <person name="Chen I.-C.K."/>
            <person name="Wielgoss S."/>
        </authorList>
    </citation>
    <scope>NUCLEOTIDE SEQUENCE [LARGE SCALE GENOMIC DNA]</scope>
    <source>
        <strain evidence="7 8">Cbm 6</strain>
    </source>
</reference>
<keyword evidence="3" id="KW-0479">Metal-binding</keyword>
<feature type="domain" description="Dyp-type peroxidase C-terminal" evidence="6">
    <location>
        <begin position="127"/>
        <end position="278"/>
    </location>
</feature>
<dbReference type="Proteomes" id="UP001611383">
    <property type="component" value="Chromosome"/>
</dbReference>
<dbReference type="InterPro" id="IPR006314">
    <property type="entry name" value="Dyp_peroxidase"/>
</dbReference>
<keyword evidence="8" id="KW-1185">Reference proteome</keyword>